<reference evidence="11 12" key="1">
    <citation type="submission" date="2020-02" db="EMBL/GenBank/DDBJ databases">
        <title>Complete genome sequence of Flavobacteriaceae bacterium.</title>
        <authorList>
            <person name="Kim S.-J."/>
            <person name="Kim Y.-S."/>
            <person name="Kim K.-H."/>
        </authorList>
    </citation>
    <scope>NUCLEOTIDE SEQUENCE [LARGE SCALE GENOMIC DNA]</scope>
    <source>
        <strain evidence="11 12">RR4-40</strain>
    </source>
</reference>
<keyword evidence="12" id="KW-1185">Reference proteome</keyword>
<dbReference type="SUPFAM" id="SSF48452">
    <property type="entry name" value="TPR-like"/>
    <property type="match status" value="2"/>
</dbReference>
<dbReference type="InterPro" id="IPR003594">
    <property type="entry name" value="HATPase_dom"/>
</dbReference>
<feature type="transmembrane region" description="Helical" evidence="9">
    <location>
        <begin position="384"/>
        <end position="403"/>
    </location>
</feature>
<keyword evidence="8" id="KW-0902">Two-component regulatory system</keyword>
<organism evidence="11 12">
    <name type="scientific">Rasiella rasia</name>
    <dbReference type="NCBI Taxonomy" id="2744027"/>
    <lineage>
        <taxon>Bacteria</taxon>
        <taxon>Pseudomonadati</taxon>
        <taxon>Bacteroidota</taxon>
        <taxon>Flavobacteriia</taxon>
        <taxon>Flavobacteriales</taxon>
        <taxon>Flavobacteriaceae</taxon>
        <taxon>Rasiella</taxon>
    </lineage>
</organism>
<gene>
    <name evidence="11" type="ORF">G5B37_11780</name>
</gene>
<dbReference type="SUPFAM" id="SSF55874">
    <property type="entry name" value="ATPase domain of HSP90 chaperone/DNA topoisomerase II/histidine kinase"/>
    <property type="match status" value="1"/>
</dbReference>
<evidence type="ECO:0000256" key="5">
    <source>
        <dbReference type="ARBA" id="ARBA00022741"/>
    </source>
</evidence>
<evidence type="ECO:0000256" key="7">
    <source>
        <dbReference type="ARBA" id="ARBA00022840"/>
    </source>
</evidence>
<dbReference type="KEGG" id="mgel:G5B37_11780"/>
<evidence type="ECO:0000256" key="1">
    <source>
        <dbReference type="ARBA" id="ARBA00000085"/>
    </source>
</evidence>
<name>A0A6G6GNZ2_9FLAO</name>
<keyword evidence="6 11" id="KW-0418">Kinase</keyword>
<dbReference type="InterPro" id="IPR011712">
    <property type="entry name" value="Sig_transdc_His_kin_sub3_dim/P"/>
</dbReference>
<dbReference type="CDD" id="cd16917">
    <property type="entry name" value="HATPase_UhpB-NarQ-NarX-like"/>
    <property type="match status" value="1"/>
</dbReference>
<dbReference type="PROSITE" id="PS50109">
    <property type="entry name" value="HIS_KIN"/>
    <property type="match status" value="1"/>
</dbReference>
<evidence type="ECO:0000256" key="3">
    <source>
        <dbReference type="ARBA" id="ARBA00022553"/>
    </source>
</evidence>
<dbReference type="SMART" id="SM00387">
    <property type="entry name" value="HATPase_c"/>
    <property type="match status" value="1"/>
</dbReference>
<accession>A0A6G6GNZ2</accession>
<dbReference type="Pfam" id="PF02518">
    <property type="entry name" value="HATPase_c"/>
    <property type="match status" value="1"/>
</dbReference>
<comment type="catalytic activity">
    <reaction evidence="1">
        <text>ATP + protein L-histidine = ADP + protein N-phospho-L-histidine.</text>
        <dbReference type="EC" id="2.7.13.3"/>
    </reaction>
</comment>
<keyword evidence="4" id="KW-0808">Transferase</keyword>
<evidence type="ECO:0000256" key="6">
    <source>
        <dbReference type="ARBA" id="ARBA00022777"/>
    </source>
</evidence>
<dbReference type="Gene3D" id="3.30.565.10">
    <property type="entry name" value="Histidine kinase-like ATPase, C-terminal domain"/>
    <property type="match status" value="1"/>
</dbReference>
<dbReference type="RefSeq" id="WP_164680226.1">
    <property type="nucleotide sequence ID" value="NZ_CP049057.1"/>
</dbReference>
<dbReference type="GO" id="GO:0005524">
    <property type="term" value="F:ATP binding"/>
    <property type="evidence" value="ECO:0007669"/>
    <property type="project" value="UniProtKB-KW"/>
</dbReference>
<dbReference type="GO" id="GO:0046983">
    <property type="term" value="F:protein dimerization activity"/>
    <property type="evidence" value="ECO:0007669"/>
    <property type="project" value="InterPro"/>
</dbReference>
<evidence type="ECO:0000256" key="2">
    <source>
        <dbReference type="ARBA" id="ARBA00012438"/>
    </source>
</evidence>
<protein>
    <recommendedName>
        <fullName evidence="2">histidine kinase</fullName>
        <ecNumber evidence="2">2.7.13.3</ecNumber>
    </recommendedName>
</protein>
<dbReference type="Gene3D" id="1.25.40.10">
    <property type="entry name" value="Tetratricopeptide repeat domain"/>
    <property type="match status" value="1"/>
</dbReference>
<evidence type="ECO:0000256" key="4">
    <source>
        <dbReference type="ARBA" id="ARBA00022679"/>
    </source>
</evidence>
<keyword evidence="5" id="KW-0547">Nucleotide-binding</keyword>
<dbReference type="InterPro" id="IPR036890">
    <property type="entry name" value="HATPase_C_sf"/>
</dbReference>
<dbReference type="Pfam" id="PF07730">
    <property type="entry name" value="HisKA_3"/>
    <property type="match status" value="1"/>
</dbReference>
<dbReference type="PANTHER" id="PTHR24421">
    <property type="entry name" value="NITRATE/NITRITE SENSOR PROTEIN NARX-RELATED"/>
    <property type="match status" value="1"/>
</dbReference>
<evidence type="ECO:0000313" key="11">
    <source>
        <dbReference type="EMBL" id="QIE60214.1"/>
    </source>
</evidence>
<evidence type="ECO:0000256" key="9">
    <source>
        <dbReference type="SAM" id="Phobius"/>
    </source>
</evidence>
<dbReference type="InterPro" id="IPR011990">
    <property type="entry name" value="TPR-like_helical_dom_sf"/>
</dbReference>
<feature type="domain" description="Histidine kinase" evidence="10">
    <location>
        <begin position="439"/>
        <end position="628"/>
    </location>
</feature>
<dbReference type="InterPro" id="IPR005467">
    <property type="entry name" value="His_kinase_dom"/>
</dbReference>
<keyword evidence="7" id="KW-0067">ATP-binding</keyword>
<keyword evidence="3" id="KW-0597">Phosphoprotein</keyword>
<sequence>MKYFHAFVIITFVVITKTHGQKNIDSTVVKKIKLLDSIARINPNESLKNLEDFYASNKKALEDSPLGLEQVYYAFAKYHYYIYKYDKSISYSRKGKKLIKDNNLDTPTYYYDNMMGSIYGNQKITDSAALYFTRSADAVAKEGKFGYAAQINYNIASLYTNDFNLKDGFIYFRKSLAFYDKIPDSSKGPDFSFMMGNMAYVYEKGDSLARAKTLAKKAVEYGEKFKEKNGLIFGNLTLSDIFKDTNRMDSAYFYSNRAYKLARQYSFEDFYPTTAMHLAKFKAPNNNSEAIRLMEEISISREDRALNWLGNVDKFSAELYTKAEDYKKANFHLNKYARYQDSINKNETELKAANILEKYKASQKDLTIAQQKAKITEKENQNKIIAIIVAALAMLLIALFLIFRQRQKTQKQKIRVLENEKENVALRSLMAGEEKERSRIAKELHDGLGGILAVSKMHASTLKKNEVNAEGLEKLTKLLDTASQESRRISHNLLPENLITKGLDTALKEFVNSINESNLLDTTYQSVNLSESLPQSFQLSVYRIIQELLNNIIKHSEASQALIQLQQDAHKLTLTVEDNGKGFSNQKASEGIGLTNIKSRLSLLKGKLEIDSNETSGTSVYIELQLEK</sequence>
<dbReference type="PANTHER" id="PTHR24421:SF10">
    <property type="entry name" value="NITRATE_NITRITE SENSOR PROTEIN NARQ"/>
    <property type="match status" value="1"/>
</dbReference>
<evidence type="ECO:0000313" key="12">
    <source>
        <dbReference type="Proteomes" id="UP000505306"/>
    </source>
</evidence>
<dbReference type="Proteomes" id="UP000505306">
    <property type="component" value="Chromosome"/>
</dbReference>
<dbReference type="AlphaFoldDB" id="A0A6G6GNZ2"/>
<proteinExistence type="predicted"/>
<dbReference type="EC" id="2.7.13.3" evidence="2"/>
<keyword evidence="9" id="KW-0472">Membrane</keyword>
<dbReference type="GO" id="GO:0000155">
    <property type="term" value="F:phosphorelay sensor kinase activity"/>
    <property type="evidence" value="ECO:0007669"/>
    <property type="project" value="InterPro"/>
</dbReference>
<evidence type="ECO:0000259" key="10">
    <source>
        <dbReference type="PROSITE" id="PS50109"/>
    </source>
</evidence>
<dbReference type="InterPro" id="IPR050482">
    <property type="entry name" value="Sensor_HK_TwoCompSys"/>
</dbReference>
<evidence type="ECO:0000256" key="8">
    <source>
        <dbReference type="ARBA" id="ARBA00023012"/>
    </source>
</evidence>
<dbReference type="Gene3D" id="1.20.5.1930">
    <property type="match status" value="1"/>
</dbReference>
<keyword evidence="9" id="KW-1133">Transmembrane helix</keyword>
<dbReference type="EMBL" id="CP049057">
    <property type="protein sequence ID" value="QIE60214.1"/>
    <property type="molecule type" value="Genomic_DNA"/>
</dbReference>
<keyword evidence="9" id="KW-0812">Transmembrane</keyword>
<dbReference type="GO" id="GO:0016020">
    <property type="term" value="C:membrane"/>
    <property type="evidence" value="ECO:0007669"/>
    <property type="project" value="InterPro"/>
</dbReference>